<dbReference type="RefSeq" id="WP_009343085.1">
    <property type="nucleotide sequence ID" value="NZ_JARAVA010000157.1"/>
</dbReference>
<gene>
    <name evidence="1" type="ORF">Sipo8835_18400</name>
</gene>
<name>A0AAE9B0K2_9ACTN</name>
<dbReference type="AlphaFoldDB" id="A0AAE9B0K2"/>
<evidence type="ECO:0000313" key="2">
    <source>
        <dbReference type="Proteomes" id="UP000318720"/>
    </source>
</evidence>
<proteinExistence type="predicted"/>
<organism evidence="1 2">
    <name type="scientific">Streptomyces ipomoeae</name>
    <dbReference type="NCBI Taxonomy" id="103232"/>
    <lineage>
        <taxon>Bacteria</taxon>
        <taxon>Bacillati</taxon>
        <taxon>Actinomycetota</taxon>
        <taxon>Actinomycetes</taxon>
        <taxon>Kitasatosporales</taxon>
        <taxon>Streptomycetaceae</taxon>
        <taxon>Streptomyces</taxon>
    </lineage>
</organism>
<sequence length="159" mass="16591">MHPATRSIEVHADRSRALQLADPDLRALHLSAGAPQSSISVSPPPTWATVQVTATADAPRDCRALDAAGARRRTSRLPFTGRPMPEPTVAEIAAAEIAAAARIEGAHGREPGLDHPARIEPVSSPYGIPVPCCGPARWSGRTSGRRCAPLGQGGAIRSC</sequence>
<comment type="caution">
    <text evidence="1">The sequence shown here is derived from an EMBL/GenBank/DDBJ whole genome shotgun (WGS) entry which is preliminary data.</text>
</comment>
<dbReference type="Proteomes" id="UP000318720">
    <property type="component" value="Unassembled WGS sequence"/>
</dbReference>
<evidence type="ECO:0000313" key="1">
    <source>
        <dbReference type="EMBL" id="TQE33306.1"/>
    </source>
</evidence>
<protein>
    <submittedName>
        <fullName evidence="1">Uncharacterized protein</fullName>
    </submittedName>
</protein>
<dbReference type="EMBL" id="SPAZ01000156">
    <property type="protein sequence ID" value="TQE33306.1"/>
    <property type="molecule type" value="Genomic_DNA"/>
</dbReference>
<accession>A0AAE9B0K2</accession>
<reference evidence="1 2" key="1">
    <citation type="submission" date="2019-03" db="EMBL/GenBank/DDBJ databases">
        <title>Comparative genomic analyses of the sweetpotato soil rot pathogen, Streptomyces ipomoeae.</title>
        <authorList>
            <person name="Ruschel Soares N."/>
            <person name="Badger J.H."/>
            <person name="Huguet-Tapia J.C."/>
            <person name="Clark C.A."/>
            <person name="Pettis G.S."/>
        </authorList>
    </citation>
    <scope>NUCLEOTIDE SEQUENCE [LARGE SCALE GENOMIC DNA]</scope>
    <source>
        <strain evidence="1 2">88-35</strain>
    </source>
</reference>